<feature type="compositionally biased region" description="Polar residues" evidence="2">
    <location>
        <begin position="1"/>
        <end position="15"/>
    </location>
</feature>
<dbReference type="Gene3D" id="1.10.555.10">
    <property type="entry name" value="Rho GTPase activation protein"/>
    <property type="match status" value="1"/>
</dbReference>
<feature type="compositionally biased region" description="Polar residues" evidence="2">
    <location>
        <begin position="461"/>
        <end position="477"/>
    </location>
</feature>
<evidence type="ECO:0000256" key="1">
    <source>
        <dbReference type="SAM" id="Coils"/>
    </source>
</evidence>
<protein>
    <recommendedName>
        <fullName evidence="3">Rho-GAP domain-containing protein</fullName>
    </recommendedName>
</protein>
<feature type="compositionally biased region" description="Acidic residues" evidence="2">
    <location>
        <begin position="558"/>
        <end position="573"/>
    </location>
</feature>
<dbReference type="GO" id="GO:0007165">
    <property type="term" value="P:signal transduction"/>
    <property type="evidence" value="ECO:0007669"/>
    <property type="project" value="InterPro"/>
</dbReference>
<proteinExistence type="predicted"/>
<dbReference type="AlphaFoldDB" id="A0A0F7ZX78"/>
<feature type="region of interest" description="Disordered" evidence="2">
    <location>
        <begin position="456"/>
        <end position="695"/>
    </location>
</feature>
<dbReference type="EMBL" id="KQ030637">
    <property type="protein sequence ID" value="KJZ70247.1"/>
    <property type="molecule type" value="Genomic_DNA"/>
</dbReference>
<feature type="compositionally biased region" description="Polar residues" evidence="2">
    <location>
        <begin position="667"/>
        <end position="680"/>
    </location>
</feature>
<dbReference type="SMART" id="SM00324">
    <property type="entry name" value="RhoGAP"/>
    <property type="match status" value="1"/>
</dbReference>
<feature type="coiled-coil region" evidence="1">
    <location>
        <begin position="1039"/>
        <end position="1095"/>
    </location>
</feature>
<feature type="region of interest" description="Disordered" evidence="2">
    <location>
        <begin position="1"/>
        <end position="33"/>
    </location>
</feature>
<gene>
    <name evidence="4" type="ORF">HIM_10361</name>
</gene>
<feature type="region of interest" description="Disordered" evidence="2">
    <location>
        <begin position="867"/>
        <end position="886"/>
    </location>
</feature>
<dbReference type="InterPro" id="IPR000198">
    <property type="entry name" value="RhoGAP_dom"/>
</dbReference>
<dbReference type="Proteomes" id="UP000054481">
    <property type="component" value="Unassembled WGS sequence"/>
</dbReference>
<sequence>MGRTTRLSGSKSSQHLRVPNAAPHRGLPTSASSVSLAFPPSASLHSLMAQASQVRTSGTWTTSSGELGLLSDTDEVEDRSVFVHEYNRLAKKHGVRLLFIDDFTAEQQGDLPACPEKRGWLHRLLHSHHPHAHHASSGLAVHLQHQLVHRKSVSDLAHMIRSRRDAPKVVCIQEMVRLSGKSMLYLPQDYAPCSLVLPTCLRATAQYLAQNATTRGIFRVPGSLKVVSALFDHYCYSDAGGDDITSTVRCASLPPHIACSVHDVASTFKRLLSVLPGGILGSLALFDALVAIQSQLNGEPEFPRTKQTKVRARLIALAIGTVKSQFRRELICAVIGLLSLIGRVAEVTPREDDDSRPLPTGDLMGYHALGIIFGPLLMGDLLDQYTMQLAAPTSGMLLFPLSPPRLRRDRRKTVPDIDGAGPPIVDKILVANTIAEMLIANWRDIVRQMKSLGAHNRRDASSTFHHQTPTRPNTAKASSMKKAQNPDATEGQAQDQYDRQSSPEPGTPTPRPKRRGSMSIRSAVSHKLLPKMSYMTLSPTWEESSTEDEPCKRKVDARDDDCEPDTTFEMPDEETPKRTLTEVLHAPQTSKQAGHAEQETRNPLQKLRSGEGGSQVNLESVPPRVSSRPRPGRGEDGSDATETVMSYTVQDLTEPSHVPRSIGPGSAQGQGQTDAVSHNLGSYDGSDESSLPYYSPRCDRMELENSYLSPKGKQASRPGTALSPLRESALHRVRNLLRPATSPSEYGNAHDAARRAIEAKPVESEAEEQDGVSPTSRVETQLKNIYDGSRIGNDAPTDPVHRGSMSRTPDRFYAAKDLQSRPQSSHASPDRRWHRRVRQYASSDKIFPNRQPRIAKSHGQLGESIRVHVQSPSESSSSEGPSKRASVKAMAALFKLHGPIRSRPMSPVKIESVGGADPGHEPVAPGCRCGQLSTGTQTESDDGSQELEARAVGAMMSTPMLTSDTMGRNADDTLKYFPSLGTMVPYREQPPVAHHLNFSRPMSTPPQSRQGADAIHLADLLPLKFDTHPRGTTVLYSQIQHLQRDLNAKAEEVAQLRRQLEAQENAEVGTLSEQLRTARRDLSMWKGRAEAAERRVQVFERFTARLRGIRAVMSTPEKAPVGADEAIDQSKLQEVTPKASPLVDCNANDEAVSDTQCAAEECATGGDGAWSPAGSCAMQTDRAVMERAEKVWAAAEELLLMEDESLQWVEGEEEGR</sequence>
<feature type="domain" description="Rho-GAP" evidence="3">
    <location>
        <begin position="184"/>
        <end position="446"/>
    </location>
</feature>
<feature type="region of interest" description="Disordered" evidence="2">
    <location>
        <begin position="761"/>
        <end position="807"/>
    </location>
</feature>
<organism evidence="4 5">
    <name type="scientific">Hirsutella minnesotensis 3608</name>
    <dbReference type="NCBI Taxonomy" id="1043627"/>
    <lineage>
        <taxon>Eukaryota</taxon>
        <taxon>Fungi</taxon>
        <taxon>Dikarya</taxon>
        <taxon>Ascomycota</taxon>
        <taxon>Pezizomycotina</taxon>
        <taxon>Sordariomycetes</taxon>
        <taxon>Hypocreomycetidae</taxon>
        <taxon>Hypocreales</taxon>
        <taxon>Ophiocordycipitaceae</taxon>
        <taxon>Hirsutella</taxon>
    </lineage>
</organism>
<name>A0A0F7ZX78_9HYPO</name>
<evidence type="ECO:0000259" key="3">
    <source>
        <dbReference type="PROSITE" id="PS50238"/>
    </source>
</evidence>
<dbReference type="PROSITE" id="PS50238">
    <property type="entry name" value="RHOGAP"/>
    <property type="match status" value="1"/>
</dbReference>
<evidence type="ECO:0000313" key="5">
    <source>
        <dbReference type="Proteomes" id="UP000054481"/>
    </source>
</evidence>
<reference evidence="4 5" key="1">
    <citation type="journal article" date="2014" name="Genome Biol. Evol.">
        <title>Comparative genomics and transcriptomics analyses reveal divergent lifestyle features of nematode endoparasitic fungus Hirsutella minnesotensis.</title>
        <authorList>
            <person name="Lai Y."/>
            <person name="Liu K."/>
            <person name="Zhang X."/>
            <person name="Zhang X."/>
            <person name="Li K."/>
            <person name="Wang N."/>
            <person name="Shu C."/>
            <person name="Wu Y."/>
            <person name="Wang C."/>
            <person name="Bushley K.E."/>
            <person name="Xiang M."/>
            <person name="Liu X."/>
        </authorList>
    </citation>
    <scope>NUCLEOTIDE SEQUENCE [LARGE SCALE GENOMIC DNA]</scope>
    <source>
        <strain evidence="4 5">3608</strain>
    </source>
</reference>
<feature type="compositionally biased region" description="Polar residues" evidence="2">
    <location>
        <begin position="640"/>
        <end position="653"/>
    </location>
</feature>
<dbReference type="SUPFAM" id="SSF48350">
    <property type="entry name" value="GTPase activation domain, GAP"/>
    <property type="match status" value="1"/>
</dbReference>
<feature type="compositionally biased region" description="Polar residues" evidence="2">
    <location>
        <begin position="772"/>
        <end position="783"/>
    </location>
</feature>
<feature type="region of interest" description="Disordered" evidence="2">
    <location>
        <begin position="815"/>
        <end position="834"/>
    </location>
</feature>
<dbReference type="OrthoDB" id="9994905at2759"/>
<keyword evidence="5" id="KW-1185">Reference proteome</keyword>
<keyword evidence="1" id="KW-0175">Coiled coil</keyword>
<feature type="compositionally biased region" description="Low complexity" evidence="2">
    <location>
        <begin position="871"/>
        <end position="880"/>
    </location>
</feature>
<evidence type="ECO:0000256" key="2">
    <source>
        <dbReference type="SAM" id="MobiDB-lite"/>
    </source>
</evidence>
<evidence type="ECO:0000313" key="4">
    <source>
        <dbReference type="EMBL" id="KJZ70247.1"/>
    </source>
</evidence>
<dbReference type="Pfam" id="PF00620">
    <property type="entry name" value="RhoGAP"/>
    <property type="match status" value="1"/>
</dbReference>
<dbReference type="CDD" id="cd00159">
    <property type="entry name" value="RhoGAP"/>
    <property type="match status" value="1"/>
</dbReference>
<accession>A0A0F7ZX78</accession>
<dbReference type="InterPro" id="IPR008936">
    <property type="entry name" value="Rho_GTPase_activation_prot"/>
</dbReference>
<feature type="compositionally biased region" description="Low complexity" evidence="2">
    <location>
        <begin position="620"/>
        <end position="629"/>
    </location>
</feature>